<gene>
    <name evidence="2" type="ORF">MARLIPOL_09261</name>
</gene>
<dbReference type="InterPro" id="IPR017738">
    <property type="entry name" value="T6SS-assoc_VCA0118"/>
</dbReference>
<protein>
    <submittedName>
        <fullName evidence="2">Type VI secretion system-associated</fullName>
    </submittedName>
</protein>
<organism evidence="2 3">
    <name type="scientific">Marinobacter lipolyticus SM19</name>
    <dbReference type="NCBI Taxonomy" id="1318628"/>
    <lineage>
        <taxon>Bacteria</taxon>
        <taxon>Pseudomonadati</taxon>
        <taxon>Pseudomonadota</taxon>
        <taxon>Gammaproteobacteria</taxon>
        <taxon>Pseudomonadales</taxon>
        <taxon>Marinobacteraceae</taxon>
        <taxon>Marinobacter</taxon>
    </lineage>
</organism>
<feature type="signal peptide" evidence="1">
    <location>
        <begin position="1"/>
        <end position="19"/>
    </location>
</feature>
<proteinExistence type="predicted"/>
<dbReference type="EMBL" id="ASAD01000011">
    <property type="protein sequence ID" value="EON91800.1"/>
    <property type="molecule type" value="Genomic_DNA"/>
</dbReference>
<dbReference type="Proteomes" id="UP000016540">
    <property type="component" value="Unassembled WGS sequence"/>
</dbReference>
<keyword evidence="3" id="KW-1185">Reference proteome</keyword>
<dbReference type="PATRIC" id="fig|1318628.3.peg.1846"/>
<dbReference type="HOGENOM" id="CLU_096110_0_0_6"/>
<dbReference type="RefSeq" id="WP_012137856.1">
    <property type="nucleotide sequence ID" value="NZ_KE007325.1"/>
</dbReference>
<accession>R8AZM6</accession>
<evidence type="ECO:0000313" key="2">
    <source>
        <dbReference type="EMBL" id="EON91800.1"/>
    </source>
</evidence>
<dbReference type="Pfam" id="PF11319">
    <property type="entry name" value="VasI"/>
    <property type="match status" value="1"/>
</dbReference>
<dbReference type="eggNOG" id="ENOG5032RR9">
    <property type="taxonomic scope" value="Bacteria"/>
</dbReference>
<dbReference type="AlphaFoldDB" id="R8AZM6"/>
<reference evidence="2 3" key="1">
    <citation type="journal article" date="2013" name="Genome Announc.">
        <title>Draft Genome Sequence of the Moderately Halophilic Bacterium Marinobacter lipolyticus Strain SM19.</title>
        <authorList>
            <person name="Papke R.T."/>
            <person name="de la Haba R.R."/>
            <person name="Infante-Dominguez C."/>
            <person name="Perez D."/>
            <person name="Sanchez-Porro C."/>
            <person name="Lapierre P."/>
            <person name="Ventosa A."/>
        </authorList>
    </citation>
    <scope>NUCLEOTIDE SEQUENCE [LARGE SCALE GENOMIC DNA]</scope>
    <source>
        <strain evidence="2 3">SM19</strain>
    </source>
</reference>
<dbReference type="NCBIfam" id="TIGR03360">
    <property type="entry name" value="VI_minor_1"/>
    <property type="match status" value="1"/>
</dbReference>
<dbReference type="STRING" id="1318628.MARLIPOL_09261"/>
<feature type="chain" id="PRO_5004451626" evidence="1">
    <location>
        <begin position="20"/>
        <end position="214"/>
    </location>
</feature>
<sequence>MITVRSPNLCCWLAMTLFAGGLAPVEASQLDDARECTREPQRLERLACFDSVFGTPLKAASVTGIPEASRPERWLQAYAQEQAREPGDGPLYRETGERAGQLVTLGALGSHPPRPILVLQCHNNITELSLMLPAALEAERVSIGFGAQRDAWRVRDNGFVVSSGRGLPAIRVAKSLLGRADARISSSHDALDGLMFDLDGFRDAIQPLRSECGW</sequence>
<evidence type="ECO:0000313" key="3">
    <source>
        <dbReference type="Proteomes" id="UP000016540"/>
    </source>
</evidence>
<name>R8AZM6_9GAMM</name>
<keyword evidence="1" id="KW-0732">Signal</keyword>
<evidence type="ECO:0000256" key="1">
    <source>
        <dbReference type="SAM" id="SignalP"/>
    </source>
</evidence>
<comment type="caution">
    <text evidence="2">The sequence shown here is derived from an EMBL/GenBank/DDBJ whole genome shotgun (WGS) entry which is preliminary data.</text>
</comment>